<dbReference type="Pfam" id="PF07120">
    <property type="entry name" value="DUF1376"/>
    <property type="match status" value="1"/>
</dbReference>
<dbReference type="EMBL" id="CP119312">
    <property type="protein sequence ID" value="WEK05750.1"/>
    <property type="molecule type" value="Genomic_DNA"/>
</dbReference>
<reference evidence="2" key="1">
    <citation type="submission" date="2023-03" db="EMBL/GenBank/DDBJ databases">
        <title>Andean soil-derived lignocellulolytic bacterial consortium as a source of novel taxa and putative plastic-active enzymes.</title>
        <authorList>
            <person name="Diaz-Garcia L."/>
            <person name="Chuvochina M."/>
            <person name="Feuerriegel G."/>
            <person name="Bunk B."/>
            <person name="Sproer C."/>
            <person name="Streit W.R."/>
            <person name="Rodriguez L.M."/>
            <person name="Overmann J."/>
            <person name="Jimenez D.J."/>
        </authorList>
    </citation>
    <scope>NUCLEOTIDE SEQUENCE</scope>
    <source>
        <strain evidence="2">MAG 4196</strain>
    </source>
</reference>
<sequence length="273" mass="30409">MTDMPWVRFFPSDWLAGTRGMSAAETGIYITLVATMYERREPIPEDHSRLARLCGAPVATFKRTLETLIDEGKISRTEAGLWNKRVGEESEYRTEKSEAAVNAATARWSKKSNKNKASTYADAMQAQSDSNAIQKPEARSQIAAAQQDAPKFLYDQLLDAASSRGNCHQALAMGIQPIVDLLAKGYDLDADVLPVIREKADPSRRSWSYFVTIIVQRQAEKQAIPAKPQQPNIDWNARLNAYRDQGLWPHGWGPKPGEPGCRAPSEIVERHAA</sequence>
<dbReference type="Proteomes" id="UP001217476">
    <property type="component" value="Chromosome"/>
</dbReference>
<organism evidence="2 3">
    <name type="scientific">Candidatus Devosia phytovorans</name>
    <dbReference type="NCBI Taxonomy" id="3121372"/>
    <lineage>
        <taxon>Bacteria</taxon>
        <taxon>Pseudomonadati</taxon>
        <taxon>Pseudomonadota</taxon>
        <taxon>Alphaproteobacteria</taxon>
        <taxon>Hyphomicrobiales</taxon>
        <taxon>Devosiaceae</taxon>
        <taxon>Devosia</taxon>
    </lineage>
</organism>
<evidence type="ECO:0000256" key="1">
    <source>
        <dbReference type="SAM" id="MobiDB-lite"/>
    </source>
</evidence>
<feature type="region of interest" description="Disordered" evidence="1">
    <location>
        <begin position="251"/>
        <end position="273"/>
    </location>
</feature>
<dbReference type="InterPro" id="IPR010781">
    <property type="entry name" value="DUF1376"/>
</dbReference>
<evidence type="ECO:0000313" key="3">
    <source>
        <dbReference type="Proteomes" id="UP001217476"/>
    </source>
</evidence>
<dbReference type="AlphaFoldDB" id="A0AAJ6B0H8"/>
<protein>
    <submittedName>
        <fullName evidence="2">DUF1376 domain-containing protein</fullName>
    </submittedName>
</protein>
<evidence type="ECO:0000313" key="2">
    <source>
        <dbReference type="EMBL" id="WEK05750.1"/>
    </source>
</evidence>
<name>A0AAJ6B0H8_9HYPH</name>
<gene>
    <name evidence="2" type="ORF">P0Y65_05705</name>
</gene>
<feature type="region of interest" description="Disordered" evidence="1">
    <location>
        <begin position="119"/>
        <end position="138"/>
    </location>
</feature>
<accession>A0AAJ6B0H8</accession>
<proteinExistence type="predicted"/>